<sequence length="324" mass="35580">MTDELLKIRGLKTVFTSDGGTAAAVDRIDLDLKQGETLGLVGESGCGKTVTALSIMRLVSSPPGEIVGGEIIFNGVDLLRLTEDEMRRIRGNNISMIFQEPMTSLNPVFRVQEQIAEVFRIHRSMGKSEAADAAVEMLNKVGIPSAEKRARDYPHQMSGGMRQRVVIAMALACDPKLMLADEPTTALDVTIQAQILELMNEIKHRLGTGIILITHDLGVVAEMADRVAVMYAGKIVEEASVRDLFASPQHPYTIGLLKSIPRIDAVTEKSPRLHVIPGMVPDLKRLPPGCSFQDRCPEVQEICKEPPELERKSSGSLVRCWMRS</sequence>
<comment type="caution">
    <text evidence="9">The sequence shown here is derived from an EMBL/GenBank/DDBJ whole genome shotgun (WGS) entry which is preliminary data.</text>
</comment>
<dbReference type="PROSITE" id="PS50893">
    <property type="entry name" value="ABC_TRANSPORTER_2"/>
    <property type="match status" value="1"/>
</dbReference>
<evidence type="ECO:0000256" key="2">
    <source>
        <dbReference type="ARBA" id="ARBA00005417"/>
    </source>
</evidence>
<dbReference type="FunFam" id="3.40.50.300:FF:000016">
    <property type="entry name" value="Oligopeptide ABC transporter ATP-binding component"/>
    <property type="match status" value="1"/>
</dbReference>
<evidence type="ECO:0000313" key="9">
    <source>
        <dbReference type="EMBL" id="MBI5250462.1"/>
    </source>
</evidence>
<dbReference type="Gene3D" id="3.40.50.300">
    <property type="entry name" value="P-loop containing nucleotide triphosphate hydrolases"/>
    <property type="match status" value="1"/>
</dbReference>
<evidence type="ECO:0000313" key="10">
    <source>
        <dbReference type="Proteomes" id="UP000807825"/>
    </source>
</evidence>
<name>A0A9D6V7I0_9BACT</name>
<feature type="domain" description="ABC transporter" evidence="8">
    <location>
        <begin position="8"/>
        <end position="257"/>
    </location>
</feature>
<proteinExistence type="inferred from homology"/>
<dbReference type="InterPro" id="IPR017871">
    <property type="entry name" value="ABC_transporter-like_CS"/>
</dbReference>
<dbReference type="EMBL" id="JACRDE010000346">
    <property type="protein sequence ID" value="MBI5250462.1"/>
    <property type="molecule type" value="Genomic_DNA"/>
</dbReference>
<dbReference type="SMART" id="SM00382">
    <property type="entry name" value="AAA"/>
    <property type="match status" value="1"/>
</dbReference>
<dbReference type="GO" id="GO:0005886">
    <property type="term" value="C:plasma membrane"/>
    <property type="evidence" value="ECO:0007669"/>
    <property type="project" value="UniProtKB-SubCell"/>
</dbReference>
<dbReference type="Pfam" id="PF08352">
    <property type="entry name" value="oligo_HPY"/>
    <property type="match status" value="1"/>
</dbReference>
<dbReference type="GO" id="GO:0015833">
    <property type="term" value="P:peptide transport"/>
    <property type="evidence" value="ECO:0007669"/>
    <property type="project" value="InterPro"/>
</dbReference>
<dbReference type="NCBIfam" id="TIGR01727">
    <property type="entry name" value="oligo_HPY"/>
    <property type="match status" value="1"/>
</dbReference>
<comment type="similarity">
    <text evidence="2">Belongs to the ABC transporter superfamily.</text>
</comment>
<dbReference type="PROSITE" id="PS00211">
    <property type="entry name" value="ABC_TRANSPORTER_1"/>
    <property type="match status" value="1"/>
</dbReference>
<dbReference type="PANTHER" id="PTHR43297">
    <property type="entry name" value="OLIGOPEPTIDE TRANSPORT ATP-BINDING PROTEIN APPD"/>
    <property type="match status" value="1"/>
</dbReference>
<dbReference type="InterPro" id="IPR013563">
    <property type="entry name" value="Oligopep_ABC_C"/>
</dbReference>
<keyword evidence="7" id="KW-0472">Membrane</keyword>
<protein>
    <submittedName>
        <fullName evidence="9">ABC transporter ATP-binding protein</fullName>
    </submittedName>
</protein>
<evidence type="ECO:0000259" key="8">
    <source>
        <dbReference type="PROSITE" id="PS50893"/>
    </source>
</evidence>
<dbReference type="Proteomes" id="UP000807825">
    <property type="component" value="Unassembled WGS sequence"/>
</dbReference>
<dbReference type="SUPFAM" id="SSF52540">
    <property type="entry name" value="P-loop containing nucleoside triphosphate hydrolases"/>
    <property type="match status" value="1"/>
</dbReference>
<evidence type="ECO:0000256" key="5">
    <source>
        <dbReference type="ARBA" id="ARBA00022741"/>
    </source>
</evidence>
<gene>
    <name evidence="9" type="ORF">HY912_13295</name>
</gene>
<evidence type="ECO:0000256" key="4">
    <source>
        <dbReference type="ARBA" id="ARBA00022475"/>
    </source>
</evidence>
<dbReference type="GO" id="GO:0016887">
    <property type="term" value="F:ATP hydrolysis activity"/>
    <property type="evidence" value="ECO:0007669"/>
    <property type="project" value="InterPro"/>
</dbReference>
<evidence type="ECO:0000256" key="6">
    <source>
        <dbReference type="ARBA" id="ARBA00022840"/>
    </source>
</evidence>
<keyword evidence="4" id="KW-1003">Cell membrane</keyword>
<dbReference type="InterPro" id="IPR003439">
    <property type="entry name" value="ABC_transporter-like_ATP-bd"/>
</dbReference>
<keyword evidence="5" id="KW-0547">Nucleotide-binding</keyword>
<accession>A0A9D6V7I0</accession>
<dbReference type="AlphaFoldDB" id="A0A9D6V7I0"/>
<dbReference type="InterPro" id="IPR003593">
    <property type="entry name" value="AAA+_ATPase"/>
</dbReference>
<dbReference type="InterPro" id="IPR027417">
    <property type="entry name" value="P-loop_NTPase"/>
</dbReference>
<keyword evidence="6 9" id="KW-0067">ATP-binding</keyword>
<comment type="subcellular location">
    <subcellularLocation>
        <location evidence="1">Cell inner membrane</location>
        <topology evidence="1">Peripheral membrane protein</topology>
    </subcellularLocation>
</comment>
<dbReference type="Pfam" id="PF00005">
    <property type="entry name" value="ABC_tran"/>
    <property type="match status" value="1"/>
</dbReference>
<evidence type="ECO:0000256" key="1">
    <source>
        <dbReference type="ARBA" id="ARBA00004417"/>
    </source>
</evidence>
<reference evidence="9" key="1">
    <citation type="submission" date="2020-07" db="EMBL/GenBank/DDBJ databases">
        <title>Huge and variable diversity of episymbiotic CPR bacteria and DPANN archaea in groundwater ecosystems.</title>
        <authorList>
            <person name="He C.Y."/>
            <person name="Keren R."/>
            <person name="Whittaker M."/>
            <person name="Farag I.F."/>
            <person name="Doudna J."/>
            <person name="Cate J.H.D."/>
            <person name="Banfield J.F."/>
        </authorList>
    </citation>
    <scope>NUCLEOTIDE SEQUENCE</scope>
    <source>
        <strain evidence="9">NC_groundwater_1664_Pr3_B-0.1um_52_9</strain>
    </source>
</reference>
<dbReference type="InterPro" id="IPR050388">
    <property type="entry name" value="ABC_Ni/Peptide_Import"/>
</dbReference>
<organism evidence="9 10">
    <name type="scientific">Desulfomonile tiedjei</name>
    <dbReference type="NCBI Taxonomy" id="2358"/>
    <lineage>
        <taxon>Bacteria</taxon>
        <taxon>Pseudomonadati</taxon>
        <taxon>Thermodesulfobacteriota</taxon>
        <taxon>Desulfomonilia</taxon>
        <taxon>Desulfomonilales</taxon>
        <taxon>Desulfomonilaceae</taxon>
        <taxon>Desulfomonile</taxon>
    </lineage>
</organism>
<dbReference type="PANTHER" id="PTHR43297:SF2">
    <property type="entry name" value="DIPEPTIDE TRANSPORT ATP-BINDING PROTEIN DPPD"/>
    <property type="match status" value="1"/>
</dbReference>
<evidence type="ECO:0000256" key="3">
    <source>
        <dbReference type="ARBA" id="ARBA00022448"/>
    </source>
</evidence>
<keyword evidence="3" id="KW-0813">Transport</keyword>
<dbReference type="CDD" id="cd03257">
    <property type="entry name" value="ABC_NikE_OppD_transporters"/>
    <property type="match status" value="1"/>
</dbReference>
<evidence type="ECO:0000256" key="7">
    <source>
        <dbReference type="ARBA" id="ARBA00023136"/>
    </source>
</evidence>
<dbReference type="GO" id="GO:0005524">
    <property type="term" value="F:ATP binding"/>
    <property type="evidence" value="ECO:0007669"/>
    <property type="project" value="UniProtKB-KW"/>
</dbReference>